<dbReference type="PANTHER" id="PTHR12231:SF253">
    <property type="entry name" value="DPR-INTERACTING PROTEIN ETA, ISOFORM B-RELATED"/>
    <property type="match status" value="1"/>
</dbReference>
<keyword evidence="3" id="KW-0732">Signal</keyword>
<dbReference type="PANTHER" id="PTHR12231">
    <property type="entry name" value="CTX-RELATED TYPE I TRANSMEMBRANE PROTEIN"/>
    <property type="match status" value="1"/>
</dbReference>
<gene>
    <name evidence="10" type="ORF">CHIRRI_LOCUS1179</name>
</gene>
<evidence type="ECO:0000259" key="9">
    <source>
        <dbReference type="PROSITE" id="PS50835"/>
    </source>
</evidence>
<dbReference type="AlphaFoldDB" id="A0A9N9RJQ2"/>
<evidence type="ECO:0000256" key="1">
    <source>
        <dbReference type="ARBA" id="ARBA00004236"/>
    </source>
</evidence>
<dbReference type="OrthoDB" id="10012075at2759"/>
<evidence type="ECO:0000256" key="5">
    <source>
        <dbReference type="ARBA" id="ARBA00023136"/>
    </source>
</evidence>
<reference evidence="10" key="2">
    <citation type="submission" date="2022-10" db="EMBL/GenBank/DDBJ databases">
        <authorList>
            <consortium name="ENA_rothamsted_submissions"/>
            <consortium name="culmorum"/>
            <person name="King R."/>
        </authorList>
    </citation>
    <scope>NUCLEOTIDE SEQUENCE</scope>
</reference>
<keyword evidence="4" id="KW-0677">Repeat</keyword>
<protein>
    <recommendedName>
        <fullName evidence="9">Ig-like domain-containing protein</fullName>
    </recommendedName>
</protein>
<dbReference type="InterPro" id="IPR007110">
    <property type="entry name" value="Ig-like_dom"/>
</dbReference>
<keyword evidence="8" id="KW-0393">Immunoglobulin domain</keyword>
<name>A0A9N9RJQ2_9DIPT</name>
<dbReference type="Gene3D" id="2.60.40.10">
    <property type="entry name" value="Immunoglobulins"/>
    <property type="match status" value="3"/>
</dbReference>
<dbReference type="SMART" id="SM00408">
    <property type="entry name" value="IGc2"/>
    <property type="match status" value="3"/>
</dbReference>
<dbReference type="FunFam" id="2.60.40.10:FF:000392">
    <property type="entry name" value="CLUMA_CG000981, isoform A"/>
    <property type="match status" value="1"/>
</dbReference>
<dbReference type="InterPro" id="IPR051170">
    <property type="entry name" value="Neural/epithelial_adhesion"/>
</dbReference>
<dbReference type="PROSITE" id="PS50835">
    <property type="entry name" value="IG_LIKE"/>
    <property type="match status" value="3"/>
</dbReference>
<sequence>MNNNYFLSHSISADPKFATPINNVTVAVSRDAVLTCSVHDLYQFKVAWLRVDTQTILTIQHHIITKNHRISITNTEKKIWELKIKEVKESDRGWYMCQINTDPMKSQMGYLNVVVSPDILDDPTSNDVIIQEYENVTVSCTASGSPEPTILWKREGHNKKLYIDNKESETFIGTILRIPYITRHQAGAYLCIASNGIPPTKSKRIKVVVNFKPKIFTHHRVIHAAIGQKVMLECLTESFPNSVNYWMRANPDFSSNDYVMGGSYNTSIDSYGAYEVKMKLLVKLISVHDFGVYKCIAKNALGNSEEIIKLLPASKTIDKHEFHPTSFISTYLNTRNGKTMLVYDSWA</sequence>
<evidence type="ECO:0000313" key="10">
    <source>
        <dbReference type="EMBL" id="CAG9798194.1"/>
    </source>
</evidence>
<accession>A0A9N9RJQ2</accession>
<dbReference type="GO" id="GO:0005886">
    <property type="term" value="C:plasma membrane"/>
    <property type="evidence" value="ECO:0007669"/>
    <property type="project" value="UniProtKB-SubCell"/>
</dbReference>
<dbReference type="GO" id="GO:0043005">
    <property type="term" value="C:neuron projection"/>
    <property type="evidence" value="ECO:0007669"/>
    <property type="project" value="TreeGrafter"/>
</dbReference>
<keyword evidence="6" id="KW-1015">Disulfide bond</keyword>
<dbReference type="Proteomes" id="UP001153620">
    <property type="component" value="Chromosome 1"/>
</dbReference>
<reference evidence="10" key="1">
    <citation type="submission" date="2022-01" db="EMBL/GenBank/DDBJ databases">
        <authorList>
            <person name="King R."/>
        </authorList>
    </citation>
    <scope>NUCLEOTIDE SEQUENCE</scope>
</reference>
<dbReference type="InterPro" id="IPR036179">
    <property type="entry name" value="Ig-like_dom_sf"/>
</dbReference>
<evidence type="ECO:0000256" key="6">
    <source>
        <dbReference type="ARBA" id="ARBA00023157"/>
    </source>
</evidence>
<dbReference type="InterPro" id="IPR013783">
    <property type="entry name" value="Ig-like_fold"/>
</dbReference>
<evidence type="ECO:0000256" key="2">
    <source>
        <dbReference type="ARBA" id="ARBA00022475"/>
    </source>
</evidence>
<dbReference type="Pfam" id="PF13927">
    <property type="entry name" value="Ig_3"/>
    <property type="match status" value="2"/>
</dbReference>
<keyword evidence="11" id="KW-1185">Reference proteome</keyword>
<dbReference type="EMBL" id="OU895877">
    <property type="protein sequence ID" value="CAG9798194.1"/>
    <property type="molecule type" value="Genomic_DNA"/>
</dbReference>
<dbReference type="Pfam" id="PF07679">
    <property type="entry name" value="I-set"/>
    <property type="match status" value="1"/>
</dbReference>
<dbReference type="SMART" id="SM00409">
    <property type="entry name" value="IG"/>
    <property type="match status" value="3"/>
</dbReference>
<evidence type="ECO:0000313" key="11">
    <source>
        <dbReference type="Proteomes" id="UP001153620"/>
    </source>
</evidence>
<evidence type="ECO:0000256" key="7">
    <source>
        <dbReference type="ARBA" id="ARBA00023180"/>
    </source>
</evidence>
<feature type="domain" description="Ig-like" evidence="9">
    <location>
        <begin position="15"/>
        <end position="116"/>
    </location>
</feature>
<keyword evidence="5" id="KW-0472">Membrane</keyword>
<keyword evidence="7" id="KW-0325">Glycoprotein</keyword>
<comment type="subcellular location">
    <subcellularLocation>
        <location evidence="1">Cell membrane</location>
    </subcellularLocation>
</comment>
<dbReference type="InterPro" id="IPR003599">
    <property type="entry name" value="Ig_sub"/>
</dbReference>
<evidence type="ECO:0000256" key="8">
    <source>
        <dbReference type="ARBA" id="ARBA00023319"/>
    </source>
</evidence>
<dbReference type="FunFam" id="2.60.40.10:FF:000328">
    <property type="entry name" value="CLUMA_CG000981, isoform A"/>
    <property type="match status" value="1"/>
</dbReference>
<organism evidence="10 11">
    <name type="scientific">Chironomus riparius</name>
    <dbReference type="NCBI Taxonomy" id="315576"/>
    <lineage>
        <taxon>Eukaryota</taxon>
        <taxon>Metazoa</taxon>
        <taxon>Ecdysozoa</taxon>
        <taxon>Arthropoda</taxon>
        <taxon>Hexapoda</taxon>
        <taxon>Insecta</taxon>
        <taxon>Pterygota</taxon>
        <taxon>Neoptera</taxon>
        <taxon>Endopterygota</taxon>
        <taxon>Diptera</taxon>
        <taxon>Nematocera</taxon>
        <taxon>Chironomoidea</taxon>
        <taxon>Chironomidae</taxon>
        <taxon>Chironominae</taxon>
        <taxon>Chironomus</taxon>
    </lineage>
</organism>
<feature type="domain" description="Ig-like" evidence="9">
    <location>
        <begin position="117"/>
        <end position="210"/>
    </location>
</feature>
<dbReference type="SUPFAM" id="SSF48726">
    <property type="entry name" value="Immunoglobulin"/>
    <property type="match status" value="3"/>
</dbReference>
<proteinExistence type="predicted"/>
<keyword evidence="2" id="KW-1003">Cell membrane</keyword>
<dbReference type="InterPro" id="IPR003598">
    <property type="entry name" value="Ig_sub2"/>
</dbReference>
<evidence type="ECO:0000256" key="4">
    <source>
        <dbReference type="ARBA" id="ARBA00022737"/>
    </source>
</evidence>
<feature type="domain" description="Ig-like" evidence="9">
    <location>
        <begin position="213"/>
        <end position="308"/>
    </location>
</feature>
<evidence type="ECO:0000256" key="3">
    <source>
        <dbReference type="ARBA" id="ARBA00022729"/>
    </source>
</evidence>
<dbReference type="InterPro" id="IPR013098">
    <property type="entry name" value="Ig_I-set"/>
</dbReference>